<comment type="similarity">
    <text evidence="1">Belongs to the Amj family.</text>
</comment>
<keyword evidence="1" id="KW-0961">Cell wall biogenesis/degradation</keyword>
<dbReference type="Pfam" id="PF10997">
    <property type="entry name" value="Amj"/>
    <property type="match status" value="1"/>
</dbReference>
<dbReference type="UniPathway" id="UPA00219"/>
<dbReference type="eggNOG" id="ENOG502ZBN3">
    <property type="taxonomic scope" value="Bacteria"/>
</dbReference>
<dbReference type="EMBL" id="ASQA01000013">
    <property type="protein sequence ID" value="ETT86697.1"/>
    <property type="molecule type" value="Genomic_DNA"/>
</dbReference>
<name>W4F311_9BACL</name>
<dbReference type="AlphaFoldDB" id="W4F311"/>
<dbReference type="InterPro" id="IPR021260">
    <property type="entry name" value="Amj"/>
</dbReference>
<dbReference type="PATRIC" id="fig|1227360.4.peg.1688"/>
<dbReference type="HAMAP" id="MF_02077">
    <property type="entry name" value="Amj_flippase"/>
    <property type="match status" value="1"/>
</dbReference>
<comment type="subcellular location">
    <subcellularLocation>
        <location evidence="1">Cell membrane</location>
        <topology evidence="1">Multi-pass membrane protein</topology>
    </subcellularLocation>
</comment>
<comment type="pathway">
    <text evidence="1">Cell wall biogenesis; peptidoglycan biosynthesis.</text>
</comment>
<keyword evidence="1" id="KW-1133">Transmembrane helix</keyword>
<feature type="transmembrane region" description="Helical" evidence="1">
    <location>
        <begin position="260"/>
        <end position="279"/>
    </location>
</feature>
<keyword evidence="1" id="KW-0472">Membrane</keyword>
<protein>
    <recommendedName>
        <fullName evidence="1">Lipid II flippase Amj</fullName>
    </recommendedName>
</protein>
<keyword evidence="1" id="KW-1003">Cell membrane</keyword>
<reference evidence="2 3" key="1">
    <citation type="journal article" date="2014" name="BMC Genomics">
        <title>Genomic comparison of sporeforming bacilli isolated from milk.</title>
        <authorList>
            <person name="Moreno Switt A.I."/>
            <person name="Andrus A.D."/>
            <person name="Ranieri M.L."/>
            <person name="Orsi R.H."/>
            <person name="Ivy R."/>
            <person name="den Bakker H.C."/>
            <person name="Martin N.H."/>
            <person name="Wiedmann M."/>
            <person name="Boor K.J."/>
        </authorList>
    </citation>
    <scope>NUCLEOTIDE SEQUENCE [LARGE SCALE GENOMIC DNA]</scope>
    <source>
        <strain evidence="2 3">FSL R5-213</strain>
    </source>
</reference>
<comment type="caution">
    <text evidence="2">The sequence shown here is derived from an EMBL/GenBank/DDBJ whole genome shotgun (WGS) entry which is preliminary data.</text>
</comment>
<accession>W4F311</accession>
<keyword evidence="1" id="KW-0812">Transmembrane</keyword>
<gene>
    <name evidence="1" type="primary">amj</name>
    <name evidence="2" type="ORF">C176_08292</name>
</gene>
<keyword evidence="1" id="KW-0813">Transport</keyword>
<dbReference type="GO" id="GO:0071555">
    <property type="term" value="P:cell wall organization"/>
    <property type="evidence" value="ECO:0007669"/>
    <property type="project" value="UniProtKB-KW"/>
</dbReference>
<dbReference type="GO" id="GO:0008360">
    <property type="term" value="P:regulation of cell shape"/>
    <property type="evidence" value="ECO:0007669"/>
    <property type="project" value="UniProtKB-KW"/>
</dbReference>
<feature type="transmembrane region" description="Helical" evidence="1">
    <location>
        <begin position="177"/>
        <end position="200"/>
    </location>
</feature>
<feature type="transmembrane region" description="Helical" evidence="1">
    <location>
        <begin position="206"/>
        <end position="227"/>
    </location>
</feature>
<organism evidence="2 3">
    <name type="scientific">Viridibacillus arenosi FSL R5-213</name>
    <dbReference type="NCBI Taxonomy" id="1227360"/>
    <lineage>
        <taxon>Bacteria</taxon>
        <taxon>Bacillati</taxon>
        <taxon>Bacillota</taxon>
        <taxon>Bacilli</taxon>
        <taxon>Bacillales</taxon>
        <taxon>Caryophanaceae</taxon>
        <taxon>Viridibacillus</taxon>
    </lineage>
</organism>
<evidence type="ECO:0000313" key="2">
    <source>
        <dbReference type="EMBL" id="ETT86697.1"/>
    </source>
</evidence>
<feature type="transmembrane region" description="Helical" evidence="1">
    <location>
        <begin position="49"/>
        <end position="69"/>
    </location>
</feature>
<dbReference type="GO" id="GO:0009252">
    <property type="term" value="P:peptidoglycan biosynthetic process"/>
    <property type="evidence" value="ECO:0007669"/>
    <property type="project" value="UniProtKB-UniRule"/>
</dbReference>
<proteinExistence type="inferred from homology"/>
<evidence type="ECO:0000313" key="3">
    <source>
        <dbReference type="Proteomes" id="UP000019062"/>
    </source>
</evidence>
<dbReference type="GO" id="GO:0005886">
    <property type="term" value="C:plasma membrane"/>
    <property type="evidence" value="ECO:0007669"/>
    <property type="project" value="UniProtKB-SubCell"/>
</dbReference>
<feature type="transmembrane region" description="Helical" evidence="1">
    <location>
        <begin position="22"/>
        <end position="42"/>
    </location>
</feature>
<comment type="function">
    <text evidence="1">Involved in peptidoglycan biosynthesis. Transports lipid-linked peptidoglycan precursors from the inner to the outer leaflet of the cytoplasmic membrane.</text>
</comment>
<feature type="transmembrane region" description="Helical" evidence="1">
    <location>
        <begin position="99"/>
        <end position="123"/>
    </location>
</feature>
<evidence type="ECO:0000256" key="1">
    <source>
        <dbReference type="HAMAP-Rule" id="MF_02077"/>
    </source>
</evidence>
<keyword evidence="1" id="KW-0573">Peptidoglycan synthesis</keyword>
<sequence length="285" mass="31818">MIMLIYHLREGDFISELFTEKLIFIALFILIIHCIETLAYAVRLSGARVKLLASALSLFNLMVMVSRLANMMQQPFTGSLIDKAPKENTLEFVESQFRIIIASSTIGTIIGILLLPTFIAIFSRAIIHLAEERGSIPSLIKKGFTFAYIKRGLKHIHLPKISYVKDIRLKDIPVKLFFINMVITAIYTIGVLSALYAGLIAPERKATAIMASGLINGVATILLIIFIDPRISILADDVINQRGSYSNLKGMSIMMMTSRLFGTLLAQVFFIPGAHYVAWFTKFIV</sequence>
<dbReference type="GO" id="GO:0015648">
    <property type="term" value="F:lipid-linked peptidoglycan transporter activity"/>
    <property type="evidence" value="ECO:0007669"/>
    <property type="project" value="UniProtKB-UniRule"/>
</dbReference>
<dbReference type="Proteomes" id="UP000019062">
    <property type="component" value="Unassembled WGS sequence"/>
</dbReference>
<keyword evidence="3" id="KW-1185">Reference proteome</keyword>
<keyword evidence="1" id="KW-0133">Cell shape</keyword>